<sequence length="324" mass="36325">MTEKDPRKLFILNALVNYFDTHEANLDKLFNHPSVNAFLDNGNARLLLASATDNGEILLCNEVEGLKLATKTFVFLKIAPLPITDENFSKLIMIASLQGGAAQSFYNSLDRLYGPLMMKNESKMMHQFPRLKLALSDLVSGLAACTKSPQDKDDQTPNVIFDLASEADYWLQKSRSSTQGMNAERLRSEAIYNALKPAVDATQRLELQAICTRQPAEWTTDKESQAQAEHRMAAIAEEFLCSLSEALETSIIDCLDGVWRLRDVAPPYPESRMRSLLEAVGGWLSRVLISYLNPLSSEQTQTVVSPLWDRPFKQVSFTVTWTVL</sequence>
<gene>
    <name evidence="1" type="ORF">DILT_LOCUS4343</name>
</gene>
<keyword evidence="2" id="KW-1185">Reference proteome</keyword>
<accession>A0A3P6VA05</accession>
<evidence type="ECO:0000313" key="2">
    <source>
        <dbReference type="Proteomes" id="UP000281553"/>
    </source>
</evidence>
<dbReference type="Proteomes" id="UP000281553">
    <property type="component" value="Unassembled WGS sequence"/>
</dbReference>
<protein>
    <recommendedName>
        <fullName evidence="3">Dynein heavy chain tail domain-containing protein</fullName>
    </recommendedName>
</protein>
<dbReference type="AlphaFoldDB" id="A0A3P6VA05"/>
<evidence type="ECO:0000313" key="1">
    <source>
        <dbReference type="EMBL" id="VDK89188.1"/>
    </source>
</evidence>
<organism evidence="1 2">
    <name type="scientific">Dibothriocephalus latus</name>
    <name type="common">Fish tapeworm</name>
    <name type="synonym">Diphyllobothrium latum</name>
    <dbReference type="NCBI Taxonomy" id="60516"/>
    <lineage>
        <taxon>Eukaryota</taxon>
        <taxon>Metazoa</taxon>
        <taxon>Spiralia</taxon>
        <taxon>Lophotrochozoa</taxon>
        <taxon>Platyhelminthes</taxon>
        <taxon>Cestoda</taxon>
        <taxon>Eucestoda</taxon>
        <taxon>Diphyllobothriidea</taxon>
        <taxon>Diphyllobothriidae</taxon>
        <taxon>Dibothriocephalus</taxon>
    </lineage>
</organism>
<proteinExistence type="predicted"/>
<dbReference type="OrthoDB" id="6287133at2759"/>
<evidence type="ECO:0008006" key="3">
    <source>
        <dbReference type="Google" id="ProtNLM"/>
    </source>
</evidence>
<name>A0A3P6VA05_DIBLA</name>
<dbReference type="EMBL" id="UYRU01045303">
    <property type="protein sequence ID" value="VDK89188.1"/>
    <property type="molecule type" value="Genomic_DNA"/>
</dbReference>
<reference evidence="1 2" key="1">
    <citation type="submission" date="2018-11" db="EMBL/GenBank/DDBJ databases">
        <authorList>
            <consortium name="Pathogen Informatics"/>
        </authorList>
    </citation>
    <scope>NUCLEOTIDE SEQUENCE [LARGE SCALE GENOMIC DNA]</scope>
</reference>